<feature type="domain" description="DUF243" evidence="2">
    <location>
        <begin position="168"/>
        <end position="265"/>
    </location>
</feature>
<dbReference type="PANTHER" id="PTHR31927:SF2">
    <property type="entry name" value="FI07246P-RELATED"/>
    <property type="match status" value="1"/>
</dbReference>
<evidence type="ECO:0000313" key="3">
    <source>
        <dbReference type="EMBL" id="CAD7077597.1"/>
    </source>
</evidence>
<gene>
    <name evidence="3" type="ORF">HERILL_LOCUS932</name>
</gene>
<dbReference type="InParanoid" id="A0A7R8UBA1"/>
<keyword evidence="4" id="KW-1185">Reference proteome</keyword>
<feature type="chain" id="PRO_5030672638" description="DUF243 domain-containing protein" evidence="1">
    <location>
        <begin position="17"/>
        <end position="443"/>
    </location>
</feature>
<sequence>MRVFLAISCLAALAAARPDVSHLGYNYHSGFRGTTVGPTVVAKSNGIAVDATLAPTVAPLGLTTTIAPTLAPLGLTSTIAPALGYHADSFLPSTPLPLGFGSGFDSLAATAIPSTLAPFGITAAPTAFSTFGLDATAIPSTLSPLGLGISSFGYNGASAAGYIHHQTPVVSKHFYGYSAPEEAREEYHRHLVLGTPQKNYRVVFIKAPSSQTATRISASFAPTEEKTVIYVLSKKPEDLQINDIQAPAPTEPSKPEVFFIKYKTPEEAAHAQQQIQAQYDALGGYSHASDEGVAPLTSVIGSLGESISEVDIANARFDTVHAPIQVSTPLAAGAIHHVGSPLSTVAPTLDALSIGGLTSTIAPAFNSFGADAFSLSTLAPAVSTVAPFISTLAPAVSTIAPAVSTVAPAFGELAPAVSTIAPAVSTVEPAISIGDKYLPPRKA</sequence>
<dbReference type="GO" id="GO:0008010">
    <property type="term" value="F:structural constituent of chitin-based larval cuticle"/>
    <property type="evidence" value="ECO:0007669"/>
    <property type="project" value="TreeGrafter"/>
</dbReference>
<keyword evidence="1" id="KW-0732">Signal</keyword>
<evidence type="ECO:0000256" key="1">
    <source>
        <dbReference type="SAM" id="SignalP"/>
    </source>
</evidence>
<protein>
    <recommendedName>
        <fullName evidence="2">DUF243 domain-containing protein</fullName>
    </recommendedName>
</protein>
<dbReference type="GO" id="GO:0062129">
    <property type="term" value="C:chitin-based extracellular matrix"/>
    <property type="evidence" value="ECO:0007669"/>
    <property type="project" value="TreeGrafter"/>
</dbReference>
<dbReference type="Pfam" id="PF03103">
    <property type="entry name" value="DUF243"/>
    <property type="match status" value="1"/>
</dbReference>
<name>A0A7R8UBA1_HERIL</name>
<evidence type="ECO:0000259" key="2">
    <source>
        <dbReference type="SMART" id="SM00690"/>
    </source>
</evidence>
<accession>A0A7R8UBA1</accession>
<reference evidence="3 4" key="1">
    <citation type="submission" date="2020-11" db="EMBL/GenBank/DDBJ databases">
        <authorList>
            <person name="Wallbank WR R."/>
            <person name="Pardo Diaz C."/>
            <person name="Kozak K."/>
            <person name="Martin S."/>
            <person name="Jiggins C."/>
            <person name="Moest M."/>
            <person name="Warren A I."/>
            <person name="Generalovic N T."/>
            <person name="Byers J.R.P. K."/>
            <person name="Montejo-Kovacevich G."/>
            <person name="Yen C E."/>
        </authorList>
    </citation>
    <scope>NUCLEOTIDE SEQUENCE [LARGE SCALE GENOMIC DNA]</scope>
</reference>
<dbReference type="GO" id="GO:0040003">
    <property type="term" value="P:chitin-based cuticle development"/>
    <property type="evidence" value="ECO:0007669"/>
    <property type="project" value="TreeGrafter"/>
</dbReference>
<dbReference type="FunCoup" id="A0A7R8UBA1">
    <property type="interactions" value="43"/>
</dbReference>
<evidence type="ECO:0000313" key="4">
    <source>
        <dbReference type="Proteomes" id="UP000594454"/>
    </source>
</evidence>
<dbReference type="Proteomes" id="UP000594454">
    <property type="component" value="Chromosome 1"/>
</dbReference>
<proteinExistence type="predicted"/>
<dbReference type="OrthoDB" id="8035452at2759"/>
<feature type="signal peptide" evidence="1">
    <location>
        <begin position="1"/>
        <end position="16"/>
    </location>
</feature>
<dbReference type="InterPro" id="IPR004145">
    <property type="entry name" value="DUF243"/>
</dbReference>
<dbReference type="AlphaFoldDB" id="A0A7R8UBA1"/>
<dbReference type="OMA" id="YHADSFL"/>
<dbReference type="SMART" id="SM00690">
    <property type="entry name" value="DM5"/>
    <property type="match status" value="1"/>
</dbReference>
<organism evidence="3 4">
    <name type="scientific">Hermetia illucens</name>
    <name type="common">Black soldier fly</name>
    <dbReference type="NCBI Taxonomy" id="343691"/>
    <lineage>
        <taxon>Eukaryota</taxon>
        <taxon>Metazoa</taxon>
        <taxon>Ecdysozoa</taxon>
        <taxon>Arthropoda</taxon>
        <taxon>Hexapoda</taxon>
        <taxon>Insecta</taxon>
        <taxon>Pterygota</taxon>
        <taxon>Neoptera</taxon>
        <taxon>Endopterygota</taxon>
        <taxon>Diptera</taxon>
        <taxon>Brachycera</taxon>
        <taxon>Stratiomyomorpha</taxon>
        <taxon>Stratiomyidae</taxon>
        <taxon>Hermetiinae</taxon>
        <taxon>Hermetia</taxon>
    </lineage>
</organism>
<dbReference type="EMBL" id="LR899009">
    <property type="protein sequence ID" value="CAD7077597.1"/>
    <property type="molecule type" value="Genomic_DNA"/>
</dbReference>
<dbReference type="PANTHER" id="PTHR31927">
    <property type="entry name" value="FI07246P-RELATED-RELATED"/>
    <property type="match status" value="1"/>
</dbReference>